<keyword evidence="2" id="KW-0472">Membrane</keyword>
<dbReference type="STRING" id="50429.A0A2B4SHF4"/>
<evidence type="ECO:0000259" key="4">
    <source>
        <dbReference type="Pfam" id="PF20170"/>
    </source>
</evidence>
<evidence type="ECO:0000256" key="2">
    <source>
        <dbReference type="SAM" id="Phobius"/>
    </source>
</evidence>
<evidence type="ECO:0000313" key="5">
    <source>
        <dbReference type="EMBL" id="PFX28539.1"/>
    </source>
</evidence>
<keyword evidence="2" id="KW-0812">Transmembrane</keyword>
<dbReference type="OrthoDB" id="125363at2759"/>
<dbReference type="EMBL" id="LSMT01000081">
    <property type="protein sequence ID" value="PFX28539.1"/>
    <property type="molecule type" value="Genomic_DNA"/>
</dbReference>
<protein>
    <submittedName>
        <fullName evidence="5">Plexin-A1</fullName>
    </submittedName>
</protein>
<sequence>MVGGNLQDELREQIFVTVGRLACKITSVDKTQLVCHVPSEDSHSPQATDGLYPVKVVVGYLDFPLGNLEYFKEEESKVIPIEVWIGVGGGVLLIFIIVVIIVCCNRRSRRKKTKTIKNLEVQMNNLESKVARECREAFAELQTDVTDLTSDLSSSGMPFLDFRMYALHVLFPGLGDHPVLHKNKGILTENWEKGLRQFSQLIFNKKFLLVFIRTLESQNTFQMKDRCNVASLLMVALQAKMEYATEYHTKGVTLRVDTQVSCKESSKAATKEMVDFGLIEGISASFMFAVYLKSFELDHVAIGKGLLPFLNKQFKLRLNPGRLTAVECCFSALAQQLHHMLFLLAEVGTESVAEKMLTNWLAFCMYDFLKNDAGEPLFMLFKALKQQTEKGPVDAVTGEARYSLSEDKLLRQALEFKPLNVTVTYESNQPMTVSLLDCDTITQAKEKILDVVFKNSPYSSRSDKDDHQLEWEQSSGRVISLRDDDSKSLIEGEWRKINTLKDYEVTDGATLKLVTGQRFFCSSTDSELNKKNVLRVGFSPAGSYSPLAAMNTDGPDEGGKLWHLVKQMDYPADRAEDDHNSKFLSEIYLTRLLMTKGTLQQFVDRLFHTVFMRYRRGCSLPPAVKFLFDLLDTQARELNLSDPEVLHTWKNNSLPLRFWINIVKNPNFIFDVCKSAIVDSCLSVVAQLFMDSCSVSEHVLGKDSPSNKLLYAREIPGYRQDVERFYSDIQASPSPTPQELSKFFSDFSMEHGQEFNGDSALQELYDYVRKYQDQLQDALEESELSPLASKLEHVIATISDD</sequence>
<dbReference type="PANTHER" id="PTHR22625:SF70">
    <property type="entry name" value="PLEXIN A, ISOFORM A"/>
    <property type="match status" value="1"/>
</dbReference>
<dbReference type="GO" id="GO:0005886">
    <property type="term" value="C:plasma membrane"/>
    <property type="evidence" value="ECO:0007669"/>
    <property type="project" value="TreeGrafter"/>
</dbReference>
<evidence type="ECO:0000313" key="6">
    <source>
        <dbReference type="Proteomes" id="UP000225706"/>
    </source>
</evidence>
<dbReference type="SUPFAM" id="SSF48350">
    <property type="entry name" value="GTPase activation domain, GAP"/>
    <property type="match status" value="1"/>
</dbReference>
<feature type="transmembrane region" description="Helical" evidence="2">
    <location>
        <begin position="273"/>
        <end position="292"/>
    </location>
</feature>
<dbReference type="AlphaFoldDB" id="A0A2B4SHF4"/>
<dbReference type="PANTHER" id="PTHR22625">
    <property type="entry name" value="PLEXIN"/>
    <property type="match status" value="1"/>
</dbReference>
<dbReference type="GO" id="GO:0017154">
    <property type="term" value="F:semaphorin receptor activity"/>
    <property type="evidence" value="ECO:0007669"/>
    <property type="project" value="InterPro"/>
</dbReference>
<accession>A0A2B4SHF4</accession>
<feature type="transmembrane region" description="Helical" evidence="2">
    <location>
        <begin position="83"/>
        <end position="104"/>
    </location>
</feature>
<dbReference type="InterPro" id="IPR013548">
    <property type="entry name" value="Plexin_cytoplasmic_RasGAP_dom"/>
</dbReference>
<dbReference type="GO" id="GO:0002116">
    <property type="term" value="C:semaphorin receptor complex"/>
    <property type="evidence" value="ECO:0007669"/>
    <property type="project" value="TreeGrafter"/>
</dbReference>
<name>A0A2B4SHF4_STYPI</name>
<evidence type="ECO:0000259" key="3">
    <source>
        <dbReference type="Pfam" id="PF08337"/>
    </source>
</evidence>
<feature type="domain" description="Plexin cytoplasmic RasGAP" evidence="3">
    <location>
        <begin position="349"/>
        <end position="775"/>
    </location>
</feature>
<reference evidence="6" key="1">
    <citation type="journal article" date="2017" name="bioRxiv">
        <title>Comparative analysis of the genomes of Stylophora pistillata and Acropora digitifera provides evidence for extensive differences between species of corals.</title>
        <authorList>
            <person name="Voolstra C.R."/>
            <person name="Li Y."/>
            <person name="Liew Y.J."/>
            <person name="Baumgarten S."/>
            <person name="Zoccola D."/>
            <person name="Flot J.-F."/>
            <person name="Tambutte S."/>
            <person name="Allemand D."/>
            <person name="Aranda M."/>
        </authorList>
    </citation>
    <scope>NUCLEOTIDE SEQUENCE [LARGE SCALE GENOMIC DNA]</scope>
</reference>
<feature type="domain" description="Plexin cytoplasmic RhoGTPase-binding" evidence="4">
    <location>
        <begin position="404"/>
        <end position="513"/>
    </location>
</feature>
<keyword evidence="6" id="KW-1185">Reference proteome</keyword>
<feature type="domain" description="Plexin cytoplasmic RasGAP" evidence="3">
    <location>
        <begin position="156"/>
        <end position="247"/>
    </location>
</feature>
<dbReference type="Pfam" id="PF08337">
    <property type="entry name" value="Plexin_cytopl"/>
    <property type="match status" value="2"/>
</dbReference>
<dbReference type="Proteomes" id="UP000225706">
    <property type="component" value="Unassembled WGS sequence"/>
</dbReference>
<dbReference type="GO" id="GO:0030334">
    <property type="term" value="P:regulation of cell migration"/>
    <property type="evidence" value="ECO:0007669"/>
    <property type="project" value="TreeGrafter"/>
</dbReference>
<dbReference type="InterPro" id="IPR031148">
    <property type="entry name" value="Plexin"/>
</dbReference>
<proteinExistence type="predicted"/>
<keyword evidence="1" id="KW-0175">Coiled coil</keyword>
<gene>
    <name evidence="5" type="primary">PLXNA1</name>
    <name evidence="5" type="ORF">AWC38_SpisGene6730</name>
</gene>
<feature type="coiled-coil region" evidence="1">
    <location>
        <begin position="109"/>
        <end position="136"/>
    </location>
</feature>
<dbReference type="CDD" id="cd12205">
    <property type="entry name" value="RasGAP_plexin"/>
    <property type="match status" value="1"/>
</dbReference>
<dbReference type="Pfam" id="PF20170">
    <property type="entry name" value="Plexin_RBD"/>
    <property type="match status" value="1"/>
</dbReference>
<dbReference type="Gene3D" id="1.10.506.10">
    <property type="entry name" value="GTPase Activation - p120gap, domain 1"/>
    <property type="match status" value="3"/>
</dbReference>
<comment type="caution">
    <text evidence="5">The sequence shown here is derived from an EMBL/GenBank/DDBJ whole genome shotgun (WGS) entry which is preliminary data.</text>
</comment>
<organism evidence="5 6">
    <name type="scientific">Stylophora pistillata</name>
    <name type="common">Smooth cauliflower coral</name>
    <dbReference type="NCBI Taxonomy" id="50429"/>
    <lineage>
        <taxon>Eukaryota</taxon>
        <taxon>Metazoa</taxon>
        <taxon>Cnidaria</taxon>
        <taxon>Anthozoa</taxon>
        <taxon>Hexacorallia</taxon>
        <taxon>Scleractinia</taxon>
        <taxon>Astrocoeniina</taxon>
        <taxon>Pocilloporidae</taxon>
        <taxon>Stylophora</taxon>
    </lineage>
</organism>
<evidence type="ECO:0000256" key="1">
    <source>
        <dbReference type="SAM" id="Coils"/>
    </source>
</evidence>
<keyword evidence="2" id="KW-1133">Transmembrane helix</keyword>
<dbReference type="InterPro" id="IPR046800">
    <property type="entry name" value="Plexin_RBD"/>
</dbReference>
<dbReference type="InterPro" id="IPR008936">
    <property type="entry name" value="Rho_GTPase_activation_prot"/>
</dbReference>
<dbReference type="CDD" id="cd00603">
    <property type="entry name" value="IPT_PCSR"/>
    <property type="match status" value="1"/>
</dbReference>